<dbReference type="InterPro" id="IPR035931">
    <property type="entry name" value="YlxR-like_sf"/>
</dbReference>
<evidence type="ECO:0000313" key="2">
    <source>
        <dbReference type="Proteomes" id="UP000029922"/>
    </source>
</evidence>
<gene>
    <name evidence="1" type="ORF">LS73_004005</name>
</gene>
<dbReference type="Proteomes" id="UP000029922">
    <property type="component" value="Unassembled WGS sequence"/>
</dbReference>
<protein>
    <submittedName>
        <fullName evidence="1">DUF448 domain-containing protein</fullName>
    </submittedName>
</protein>
<dbReference type="Gene3D" id="3.30.1230.10">
    <property type="entry name" value="YlxR-like"/>
    <property type="match status" value="1"/>
</dbReference>
<reference evidence="1 2" key="1">
    <citation type="journal article" date="2014" name="Genome Announc.">
        <title>Draft genome sequences of eight enterohepatic helicobacter species isolated from both laboratory and wild rodents.</title>
        <authorList>
            <person name="Sheh A."/>
            <person name="Shen Z."/>
            <person name="Fox J.G."/>
        </authorList>
    </citation>
    <scope>NUCLEOTIDE SEQUENCE [LARGE SCALE GENOMIC DNA]</scope>
    <source>
        <strain evidence="1 2">ST1</strain>
    </source>
</reference>
<dbReference type="STRING" id="216.LS73_05840"/>
<evidence type="ECO:0000313" key="1">
    <source>
        <dbReference type="EMBL" id="TLE00654.1"/>
    </source>
</evidence>
<name>A0A4U8TKD7_9HELI</name>
<dbReference type="OrthoDB" id="5518171at2"/>
<sequence>MCITCKNRFLQSKLIRFKAGETKLSPYNGIGRSFYICNECLIKPKTVNHIKKYIKHNEDIKEQLKEITQIWQVSKK</sequence>
<proteinExistence type="predicted"/>
<dbReference type="AlphaFoldDB" id="A0A4U8TKD7"/>
<dbReference type="SUPFAM" id="SSF64376">
    <property type="entry name" value="YlxR-like"/>
    <property type="match status" value="1"/>
</dbReference>
<organism evidence="1 2">
    <name type="scientific">Helicobacter muridarum</name>
    <dbReference type="NCBI Taxonomy" id="216"/>
    <lineage>
        <taxon>Bacteria</taxon>
        <taxon>Pseudomonadati</taxon>
        <taxon>Campylobacterota</taxon>
        <taxon>Epsilonproteobacteria</taxon>
        <taxon>Campylobacterales</taxon>
        <taxon>Helicobacteraceae</taxon>
        <taxon>Helicobacter</taxon>
    </lineage>
</organism>
<dbReference type="EMBL" id="JRPD02000006">
    <property type="protein sequence ID" value="TLE00654.1"/>
    <property type="molecule type" value="Genomic_DNA"/>
</dbReference>
<accession>A0A4U8TKD7</accession>
<comment type="caution">
    <text evidence="1">The sequence shown here is derived from an EMBL/GenBank/DDBJ whole genome shotgun (WGS) entry which is preliminary data.</text>
</comment>